<organism evidence="3 4">
    <name type="scientific">Aspergillus violaceofuscus (strain CBS 115571)</name>
    <dbReference type="NCBI Taxonomy" id="1450538"/>
    <lineage>
        <taxon>Eukaryota</taxon>
        <taxon>Fungi</taxon>
        <taxon>Dikarya</taxon>
        <taxon>Ascomycota</taxon>
        <taxon>Pezizomycotina</taxon>
        <taxon>Eurotiomycetes</taxon>
        <taxon>Eurotiomycetidae</taxon>
        <taxon>Eurotiales</taxon>
        <taxon>Aspergillaceae</taxon>
        <taxon>Aspergillus</taxon>
    </lineage>
</organism>
<dbReference type="Proteomes" id="UP000249829">
    <property type="component" value="Unassembled WGS sequence"/>
</dbReference>
<evidence type="ECO:0000256" key="2">
    <source>
        <dbReference type="SAM" id="SignalP"/>
    </source>
</evidence>
<evidence type="ECO:0000313" key="4">
    <source>
        <dbReference type="Proteomes" id="UP000249829"/>
    </source>
</evidence>
<proteinExistence type="predicted"/>
<feature type="signal peptide" evidence="2">
    <location>
        <begin position="1"/>
        <end position="17"/>
    </location>
</feature>
<evidence type="ECO:0000313" key="3">
    <source>
        <dbReference type="EMBL" id="PYI24516.1"/>
    </source>
</evidence>
<protein>
    <recommendedName>
        <fullName evidence="5">Secreted protein</fullName>
    </recommendedName>
</protein>
<keyword evidence="4" id="KW-1185">Reference proteome</keyword>
<feature type="region of interest" description="Disordered" evidence="1">
    <location>
        <begin position="53"/>
        <end position="79"/>
    </location>
</feature>
<accession>A0A2V5IWE9</accession>
<gene>
    <name evidence="3" type="ORF">BO99DRAFT_93840</name>
</gene>
<keyword evidence="2" id="KW-0732">Signal</keyword>
<evidence type="ECO:0000256" key="1">
    <source>
        <dbReference type="SAM" id="MobiDB-lite"/>
    </source>
</evidence>
<name>A0A2V5IWE9_ASPV1</name>
<dbReference type="EMBL" id="KZ825102">
    <property type="protein sequence ID" value="PYI24516.1"/>
    <property type="molecule type" value="Genomic_DNA"/>
</dbReference>
<reference evidence="3 4" key="1">
    <citation type="submission" date="2018-02" db="EMBL/GenBank/DDBJ databases">
        <title>The genomes of Aspergillus section Nigri reveals drivers in fungal speciation.</title>
        <authorList>
            <consortium name="DOE Joint Genome Institute"/>
            <person name="Vesth T.C."/>
            <person name="Nybo J."/>
            <person name="Theobald S."/>
            <person name="Brandl J."/>
            <person name="Frisvad J.C."/>
            <person name="Nielsen K.F."/>
            <person name="Lyhne E.K."/>
            <person name="Kogle M.E."/>
            <person name="Kuo A."/>
            <person name="Riley R."/>
            <person name="Clum A."/>
            <person name="Nolan M."/>
            <person name="Lipzen A."/>
            <person name="Salamov A."/>
            <person name="Henrissat B."/>
            <person name="Wiebenga A."/>
            <person name="De vries R.P."/>
            <person name="Grigoriev I.V."/>
            <person name="Mortensen U.H."/>
            <person name="Andersen M.R."/>
            <person name="Baker S.E."/>
        </authorList>
    </citation>
    <scope>NUCLEOTIDE SEQUENCE [LARGE SCALE GENOMIC DNA]</scope>
    <source>
        <strain evidence="3 4">CBS 115571</strain>
    </source>
</reference>
<sequence>MMSVLLFSACWLTGGGGLLISSGESCDKVGGGWRNAHAEREANAEMCKREKRWMRKGREEEEGGGGNAPGIRGETRDQS</sequence>
<evidence type="ECO:0008006" key="5">
    <source>
        <dbReference type="Google" id="ProtNLM"/>
    </source>
</evidence>
<dbReference type="AlphaFoldDB" id="A0A2V5IWE9"/>
<feature type="chain" id="PRO_5016069133" description="Secreted protein" evidence="2">
    <location>
        <begin position="18"/>
        <end position="79"/>
    </location>
</feature>